<dbReference type="Pfam" id="PF17051">
    <property type="entry name" value="COA2"/>
    <property type="match status" value="1"/>
</dbReference>
<dbReference type="GO" id="GO:0005759">
    <property type="term" value="C:mitochondrial matrix"/>
    <property type="evidence" value="ECO:0007669"/>
    <property type="project" value="TreeGrafter"/>
</dbReference>
<gene>
    <name evidence="2" type="ORF">HF325_001201</name>
</gene>
<accession>A0A8H7GUN3</accession>
<sequence>MFVRATQRNRVTTSVFSTTFAICFLLVGANSVLPCPVDSVHGNDSVVDERLSRQEKKVQKDNV</sequence>
<dbReference type="PANTHER" id="PTHR40020:SF1">
    <property type="entry name" value="CYTOCHROME C OXIDASE ASSEMBLY FACTOR 2"/>
    <property type="match status" value="1"/>
</dbReference>
<evidence type="ECO:0008006" key="4">
    <source>
        <dbReference type="Google" id="ProtNLM"/>
    </source>
</evidence>
<feature type="chain" id="PRO_5034022286" description="Transmembrane protein" evidence="1">
    <location>
        <begin position="32"/>
        <end position="63"/>
    </location>
</feature>
<dbReference type="EMBL" id="JACBPP010000002">
    <property type="protein sequence ID" value="KAF8003753.1"/>
    <property type="molecule type" value="Genomic_DNA"/>
</dbReference>
<organism evidence="2 3">
    <name type="scientific">Metschnikowia pulcherrima</name>
    <dbReference type="NCBI Taxonomy" id="27326"/>
    <lineage>
        <taxon>Eukaryota</taxon>
        <taxon>Fungi</taxon>
        <taxon>Dikarya</taxon>
        <taxon>Ascomycota</taxon>
        <taxon>Saccharomycotina</taxon>
        <taxon>Pichiomycetes</taxon>
        <taxon>Metschnikowiaceae</taxon>
        <taxon>Metschnikowia</taxon>
    </lineage>
</organism>
<evidence type="ECO:0000313" key="2">
    <source>
        <dbReference type="EMBL" id="KAF8003753.1"/>
    </source>
</evidence>
<protein>
    <recommendedName>
        <fullName evidence="4">Transmembrane protein</fullName>
    </recommendedName>
</protein>
<dbReference type="Proteomes" id="UP000649328">
    <property type="component" value="Unassembled WGS sequence"/>
</dbReference>
<dbReference type="AlphaFoldDB" id="A0A8H7GUN3"/>
<evidence type="ECO:0000256" key="1">
    <source>
        <dbReference type="SAM" id="SignalP"/>
    </source>
</evidence>
<dbReference type="OrthoDB" id="509901at2759"/>
<evidence type="ECO:0000313" key="3">
    <source>
        <dbReference type="Proteomes" id="UP000649328"/>
    </source>
</evidence>
<proteinExistence type="predicted"/>
<feature type="signal peptide" evidence="1">
    <location>
        <begin position="1"/>
        <end position="31"/>
    </location>
</feature>
<comment type="caution">
    <text evidence="2">The sequence shown here is derived from an EMBL/GenBank/DDBJ whole genome shotgun (WGS) entry which is preliminary data.</text>
</comment>
<dbReference type="GO" id="GO:0033617">
    <property type="term" value="P:mitochondrial respiratory chain complex IV assembly"/>
    <property type="evidence" value="ECO:0007669"/>
    <property type="project" value="InterPro"/>
</dbReference>
<reference evidence="2" key="1">
    <citation type="submission" date="2020-10" db="EMBL/GenBank/DDBJ databases">
        <title>The Whole-Genome Sequence of Metschnikowia persimmonesis, a Novel Endophytic Yeast Species Isolated from Medicinal Plant Diospyros kaki Thumb.</title>
        <authorList>
            <person name="Rahmat E."/>
            <person name="Kang Y."/>
        </authorList>
    </citation>
    <scope>NUCLEOTIDE SEQUENCE</scope>
    <source>
        <strain evidence="2">KIOM G15050</strain>
    </source>
</reference>
<dbReference type="InterPro" id="IPR031459">
    <property type="entry name" value="Coa2"/>
</dbReference>
<keyword evidence="3" id="KW-1185">Reference proteome</keyword>
<name>A0A8H7GUN3_9ASCO</name>
<dbReference type="PANTHER" id="PTHR40020">
    <property type="entry name" value="CYTOCHROME C OXIDASE ASSEMBLY FACTOR 2"/>
    <property type="match status" value="1"/>
</dbReference>
<keyword evidence="1" id="KW-0732">Signal</keyword>